<organism evidence="1">
    <name type="scientific">uncultured Caudovirales phage</name>
    <dbReference type="NCBI Taxonomy" id="2100421"/>
    <lineage>
        <taxon>Viruses</taxon>
        <taxon>Duplodnaviria</taxon>
        <taxon>Heunggongvirae</taxon>
        <taxon>Uroviricota</taxon>
        <taxon>Caudoviricetes</taxon>
        <taxon>Peduoviridae</taxon>
        <taxon>Maltschvirus</taxon>
        <taxon>Maltschvirus maltsch</taxon>
    </lineage>
</organism>
<sequence length="74" mass="8321">MKKSELKQINENLMSAYEKTQNAWGILRVLAHASQHSEPPPPWAVRDSCAAIEDYLIEITELLLQSGQTIEGDL</sequence>
<reference evidence="1" key="1">
    <citation type="submission" date="2020-05" db="EMBL/GenBank/DDBJ databases">
        <authorList>
            <person name="Chiriac C."/>
            <person name="Salcher M."/>
            <person name="Ghai R."/>
            <person name="Kavagutti S V."/>
        </authorList>
    </citation>
    <scope>NUCLEOTIDE SEQUENCE</scope>
</reference>
<proteinExistence type="predicted"/>
<protein>
    <submittedName>
        <fullName evidence="1">Uncharacterized protein</fullName>
    </submittedName>
</protein>
<name>A0A6J7XVP3_9CAUD</name>
<gene>
    <name evidence="1" type="ORF">UFOVP164_38</name>
</gene>
<accession>A0A6J7XVP3</accession>
<dbReference type="EMBL" id="LR798458">
    <property type="protein sequence ID" value="CAB5238446.1"/>
    <property type="molecule type" value="Genomic_DNA"/>
</dbReference>
<evidence type="ECO:0000313" key="1">
    <source>
        <dbReference type="EMBL" id="CAB5238446.1"/>
    </source>
</evidence>